<dbReference type="InterPro" id="IPR036020">
    <property type="entry name" value="WW_dom_sf"/>
</dbReference>
<dbReference type="Pfam" id="PF03669">
    <property type="entry name" value="ASTER"/>
    <property type="match status" value="1"/>
</dbReference>
<dbReference type="InterPro" id="IPR032675">
    <property type="entry name" value="LRR_dom_sf"/>
</dbReference>
<dbReference type="PROSITE" id="PS50096">
    <property type="entry name" value="IQ"/>
    <property type="match status" value="8"/>
</dbReference>
<dbReference type="GO" id="GO:0019005">
    <property type="term" value="C:SCF ubiquitin ligase complex"/>
    <property type="evidence" value="ECO:0007669"/>
    <property type="project" value="TreeGrafter"/>
</dbReference>
<dbReference type="Pfam" id="PF00612">
    <property type="entry name" value="IQ"/>
    <property type="match status" value="7"/>
</dbReference>
<feature type="compositionally biased region" description="Basic and acidic residues" evidence="5">
    <location>
        <begin position="141"/>
        <end position="151"/>
    </location>
</feature>
<feature type="region of interest" description="Disordered" evidence="5">
    <location>
        <begin position="1304"/>
        <end position="1338"/>
    </location>
</feature>
<evidence type="ECO:0000256" key="1">
    <source>
        <dbReference type="ARBA" id="ARBA00004370"/>
    </source>
</evidence>
<dbReference type="PANTHER" id="PTHR13318:SF95">
    <property type="entry name" value="F-BOX PROTEIN YLR352W"/>
    <property type="match status" value="1"/>
</dbReference>
<feature type="compositionally biased region" description="Low complexity" evidence="5">
    <location>
        <begin position="1307"/>
        <end position="1327"/>
    </location>
</feature>
<feature type="domain" description="WW" evidence="7">
    <location>
        <begin position="1133"/>
        <end position="1161"/>
    </location>
</feature>
<feature type="domain" description="WW" evidence="7">
    <location>
        <begin position="1367"/>
        <end position="1401"/>
    </location>
</feature>
<dbReference type="Proteomes" id="UP001209570">
    <property type="component" value="Unassembled WGS sequence"/>
</dbReference>
<dbReference type="GO" id="GO:0031146">
    <property type="term" value="P:SCF-dependent proteasomal ubiquitin-dependent protein catabolic process"/>
    <property type="evidence" value="ECO:0007669"/>
    <property type="project" value="TreeGrafter"/>
</dbReference>
<accession>A0AAD5LGW1</accession>
<dbReference type="EMBL" id="JAKCXM010000213">
    <property type="protein sequence ID" value="KAJ0398516.1"/>
    <property type="molecule type" value="Genomic_DNA"/>
</dbReference>
<feature type="transmembrane region" description="Helical" evidence="6">
    <location>
        <begin position="204"/>
        <end position="221"/>
    </location>
</feature>
<dbReference type="InterPro" id="IPR000048">
    <property type="entry name" value="IQ_motif_EF-hand-BS"/>
</dbReference>
<feature type="transmembrane region" description="Helical" evidence="6">
    <location>
        <begin position="179"/>
        <end position="198"/>
    </location>
</feature>
<evidence type="ECO:0000256" key="4">
    <source>
        <dbReference type="ARBA" id="ARBA00023136"/>
    </source>
</evidence>
<feature type="domain" description="WW" evidence="7">
    <location>
        <begin position="1195"/>
        <end position="1229"/>
    </location>
</feature>
<proteinExistence type="predicted"/>
<dbReference type="GO" id="GO:0045048">
    <property type="term" value="P:protein insertion into ER membrane"/>
    <property type="evidence" value="ECO:0007669"/>
    <property type="project" value="InterPro"/>
</dbReference>
<dbReference type="GO" id="GO:0044183">
    <property type="term" value="F:protein folding chaperone"/>
    <property type="evidence" value="ECO:0007669"/>
    <property type="project" value="InterPro"/>
</dbReference>
<dbReference type="Gene3D" id="1.20.5.190">
    <property type="match status" value="1"/>
</dbReference>
<keyword evidence="2 6" id="KW-0812">Transmembrane</keyword>
<dbReference type="SUPFAM" id="SSF51045">
    <property type="entry name" value="WW domain"/>
    <property type="match status" value="4"/>
</dbReference>
<dbReference type="InterPro" id="IPR001202">
    <property type="entry name" value="WW_dom"/>
</dbReference>
<dbReference type="Gene3D" id="3.80.10.10">
    <property type="entry name" value="Ribonuclease Inhibitor"/>
    <property type="match status" value="2"/>
</dbReference>
<dbReference type="GO" id="GO:0005789">
    <property type="term" value="C:endoplasmic reticulum membrane"/>
    <property type="evidence" value="ECO:0007669"/>
    <property type="project" value="InterPro"/>
</dbReference>
<evidence type="ECO:0000256" key="6">
    <source>
        <dbReference type="SAM" id="Phobius"/>
    </source>
</evidence>
<dbReference type="Gene3D" id="2.20.70.10">
    <property type="match status" value="5"/>
</dbReference>
<dbReference type="InterPro" id="IPR005351">
    <property type="entry name" value="ASTER"/>
</dbReference>
<dbReference type="CDD" id="cd00201">
    <property type="entry name" value="WW"/>
    <property type="match status" value="5"/>
</dbReference>
<sequence>MTRPTTTHAHDHEHIRETLARVEELNARATSRHQQIRVNHWVRKLLDQPVANPAWRKNVVEHASALLHMMRHGWEWERVWKGAFERLRREIKDKDTMIAAMKDEINELRAVTAAQKAVIDREKHLREATLQNEHLLRQRRREKEVNEREASDMSAQGDPRRPREVHSFIREKVVDAPRTISYTYSTISLLLGTAAFILRLQWAAWMSFIFCVASFATLSGVDSDMKQMSWSIMTATSAIVVCYAGQNQITKAPLAPDASRFHKVLDLRQHALDTGITVTDATVQEVVNAMPDLRGLRLTGCTAITDAGVWTIARQCAVLDTIFLAGCERVTELSLRVLAHNCRLVTVDLSDCPQVDDSVLQTLAAGSWTLETFIIQRSRRITDAGIVKIAQCCKRLRHLDVSECEHVGEYGDKALVEIGRCCHELEVLDLFGCRHVHDVGIKAVARGCPRLTTLKLTGCHGVSSAALRVLAEQRPPLEILSLAGCVKTTNEDLDAIARNCPRIHWLDISGSPLIDATGVRALARFCDKLTFLSLAHCQRINDAALLELRSRTSLTQLSVAHCPRITELGVDALTAACTSLLTLNMTECGNIGRRFLQQLVQKLEFVEWATAFFGFQPLPNAAALVVARDRRLLEHRSAVKIQAAIRGCLARGGVWEAKLKYVQRKTLPKIQARIRGFLVRRQLAEQRQLAREKKAAVQLATAYRDWRLRRLLARHRRVLRIQRDQEAAALIFQKIFRGHRDRRRVRAMRDERHRQALFAARVQTMLELAAIKVQRAYRGHRGRADATLLRAAREANRRQQSRERYAAALIQRVYRGHQGRRRRAARLAELLHQKQCHDGAKAMQKVFRGHRARRNARILRLEAAELQRIQAAMTIQRYWRGIKDKHLAAVLIGLVKLRAREVEAARIIQNAYRLHASRGFMKAMRLARQLQQRRLRGAVTIQRVLRGHRGRAEAEVQRELAKLDVIARPLFQKEARFAALVQDLETRVATVEGDVKAGEADEAQLAAELEKTMQIKTKYHDSSRITGTPQRYLTQFLQIQLADKLRARRVALAMDRRTLETLLSQLSDAQKQLRAVRRELEPLTVGVVVQTRERRTKRLQTKVRRERVAATNIQRVFRGYRVRTAVSEGANCWIEASADGGAGVYYYNTFTGESRWRKPLAMTIFGDTFLQPLQVEAPATTANGSHAATTDGSARSQRTAWYEAFDDRVGQAYYYNAKTKEYQWDRPELVHSFLTDTRSARQRREWLENITEDGDVEAFVASSALRNQLGEWEHRVDPLSENAFYYHPPTAELRVSLSPRSVHQSLSPASSEAPAESSSSVAASASSRSRRSARSVKTETPRSLEWQYRYGYTYDSDGGLVPYDGDASARPVWTEHVDETSGLAYYYNHVTQEYRWERPPEFGLSFEEYAQTTNTSRAWLEAAKAQLADDSSTGELSARSSGRRLTARATRRRSLGQKWVEYIDPDSGHTFYCNEITGETRWSLSPRSARDKTDQPGEISIALYTQVKRLRDEPVAYSSRETHMAWLETAMDERDWRKVDALVQQILLREQSEVVAARQKPTEDWQTVTDTQGNTYYYNSRTGETTWSLDS</sequence>
<dbReference type="InterPro" id="IPR057207">
    <property type="entry name" value="FBXL15_LRR"/>
</dbReference>
<protein>
    <recommendedName>
        <fullName evidence="7">WW domain-containing protein</fullName>
    </recommendedName>
</protein>
<dbReference type="SMART" id="SM00456">
    <property type="entry name" value="WW"/>
    <property type="match status" value="5"/>
</dbReference>
<keyword evidence="3 6" id="KW-1133">Transmembrane helix</keyword>
<dbReference type="PANTHER" id="PTHR13318">
    <property type="entry name" value="PARTNER OF PAIRED, ISOFORM B-RELATED"/>
    <property type="match status" value="1"/>
</dbReference>
<comment type="caution">
    <text evidence="8">The sequence shown here is derived from an EMBL/GenBank/DDBJ whole genome shotgun (WGS) entry which is preliminary data.</text>
</comment>
<dbReference type="PROSITE" id="PS50020">
    <property type="entry name" value="WW_DOMAIN_2"/>
    <property type="match status" value="4"/>
</dbReference>
<name>A0AAD5LGW1_PYTIN</name>
<evidence type="ECO:0000313" key="8">
    <source>
        <dbReference type="EMBL" id="KAJ0398516.1"/>
    </source>
</evidence>
<comment type="subcellular location">
    <subcellularLocation>
        <location evidence="1">Membrane</location>
    </subcellularLocation>
</comment>
<evidence type="ECO:0000259" key="7">
    <source>
        <dbReference type="PROSITE" id="PS50020"/>
    </source>
</evidence>
<dbReference type="InterPro" id="IPR006553">
    <property type="entry name" value="Leu-rich_rpt_Cys-con_subtyp"/>
</dbReference>
<keyword evidence="4 6" id="KW-0472">Membrane</keyword>
<evidence type="ECO:0000256" key="2">
    <source>
        <dbReference type="ARBA" id="ARBA00022692"/>
    </source>
</evidence>
<feature type="transmembrane region" description="Helical" evidence="6">
    <location>
        <begin position="228"/>
        <end position="246"/>
    </location>
</feature>
<feature type="region of interest" description="Disordered" evidence="5">
    <location>
        <begin position="136"/>
        <end position="162"/>
    </location>
</feature>
<evidence type="ECO:0000256" key="3">
    <source>
        <dbReference type="ARBA" id="ARBA00022989"/>
    </source>
</evidence>
<organism evidence="8 9">
    <name type="scientific">Pythium insidiosum</name>
    <name type="common">Pythiosis disease agent</name>
    <dbReference type="NCBI Taxonomy" id="114742"/>
    <lineage>
        <taxon>Eukaryota</taxon>
        <taxon>Sar</taxon>
        <taxon>Stramenopiles</taxon>
        <taxon>Oomycota</taxon>
        <taxon>Peronosporomycetes</taxon>
        <taxon>Pythiales</taxon>
        <taxon>Pythiaceae</taxon>
        <taxon>Pythium</taxon>
    </lineage>
</organism>
<dbReference type="SMART" id="SM00367">
    <property type="entry name" value="LRR_CC"/>
    <property type="match status" value="12"/>
</dbReference>
<keyword evidence="9" id="KW-1185">Reference proteome</keyword>
<gene>
    <name evidence="8" type="ORF">P43SY_004095</name>
</gene>
<dbReference type="Pfam" id="PF00397">
    <property type="entry name" value="WW"/>
    <property type="match status" value="2"/>
</dbReference>
<evidence type="ECO:0000313" key="9">
    <source>
        <dbReference type="Proteomes" id="UP001209570"/>
    </source>
</evidence>
<dbReference type="SUPFAM" id="SSF52047">
    <property type="entry name" value="RNI-like"/>
    <property type="match status" value="2"/>
</dbReference>
<dbReference type="SMART" id="SM00015">
    <property type="entry name" value="IQ"/>
    <property type="match status" value="10"/>
</dbReference>
<reference evidence="8" key="1">
    <citation type="submission" date="2021-12" db="EMBL/GenBank/DDBJ databases">
        <title>Prjna785345.</title>
        <authorList>
            <person name="Rujirawat T."/>
            <person name="Krajaejun T."/>
        </authorList>
    </citation>
    <scope>NUCLEOTIDE SEQUENCE</scope>
    <source>
        <strain evidence="8">Pi057C3</strain>
    </source>
</reference>
<evidence type="ECO:0000256" key="5">
    <source>
        <dbReference type="SAM" id="MobiDB-lite"/>
    </source>
</evidence>
<feature type="domain" description="WW" evidence="7">
    <location>
        <begin position="1565"/>
        <end position="1591"/>
    </location>
</feature>
<dbReference type="Pfam" id="PF25372">
    <property type="entry name" value="DUF7885"/>
    <property type="match status" value="1"/>
</dbReference>